<gene>
    <name evidence="1" type="ORF">AMATHDRAFT_71982</name>
</gene>
<evidence type="ECO:0000313" key="2">
    <source>
        <dbReference type="Proteomes" id="UP000242287"/>
    </source>
</evidence>
<evidence type="ECO:0008006" key="3">
    <source>
        <dbReference type="Google" id="ProtNLM"/>
    </source>
</evidence>
<dbReference type="AlphaFoldDB" id="A0A2A9NBP2"/>
<accession>A0A2A9NBP2</accession>
<dbReference type="EMBL" id="KZ302551">
    <property type="protein sequence ID" value="PFH45122.1"/>
    <property type="molecule type" value="Genomic_DNA"/>
</dbReference>
<proteinExistence type="predicted"/>
<protein>
    <recommendedName>
        <fullName evidence="3">N-acetyltransferase domain-containing protein</fullName>
    </recommendedName>
</protein>
<dbReference type="OrthoDB" id="41238at2759"/>
<keyword evidence="2" id="KW-1185">Reference proteome</keyword>
<evidence type="ECO:0000313" key="1">
    <source>
        <dbReference type="EMBL" id="PFH45122.1"/>
    </source>
</evidence>
<reference evidence="1 2" key="1">
    <citation type="submission" date="2014-02" db="EMBL/GenBank/DDBJ databases">
        <title>Transposable element dynamics among asymbiotic and ectomycorrhizal Amanita fungi.</title>
        <authorList>
            <consortium name="DOE Joint Genome Institute"/>
            <person name="Hess J."/>
            <person name="Skrede I."/>
            <person name="Wolfe B."/>
            <person name="LaButti K."/>
            <person name="Ohm R.A."/>
            <person name="Grigoriev I.V."/>
            <person name="Pringle A."/>
        </authorList>
    </citation>
    <scope>NUCLEOTIDE SEQUENCE [LARGE SCALE GENOMIC DNA]</scope>
    <source>
        <strain evidence="1 2">SKay4041</strain>
    </source>
</reference>
<name>A0A2A9NBP2_9AGAR</name>
<dbReference type="Proteomes" id="UP000242287">
    <property type="component" value="Unassembled WGS sequence"/>
</dbReference>
<organism evidence="1 2">
    <name type="scientific">Amanita thiersii Skay4041</name>
    <dbReference type="NCBI Taxonomy" id="703135"/>
    <lineage>
        <taxon>Eukaryota</taxon>
        <taxon>Fungi</taxon>
        <taxon>Dikarya</taxon>
        <taxon>Basidiomycota</taxon>
        <taxon>Agaricomycotina</taxon>
        <taxon>Agaricomycetes</taxon>
        <taxon>Agaricomycetidae</taxon>
        <taxon>Agaricales</taxon>
        <taxon>Pluteineae</taxon>
        <taxon>Amanitaceae</taxon>
        <taxon>Amanita</taxon>
    </lineage>
</organism>
<sequence>MILSPFQRTRVTSNAVGLLLPYCLDVPSAEGLGLRRVVWQASVLNSKSVKVANRMRLRFRSSMGQSHST</sequence>
<dbReference type="Gene3D" id="3.40.630.30">
    <property type="match status" value="1"/>
</dbReference>